<protein>
    <submittedName>
        <fullName evidence="8">Lipopolysaccharide biosynthesis protein</fullName>
    </submittedName>
</protein>
<evidence type="ECO:0000256" key="4">
    <source>
        <dbReference type="ARBA" id="ARBA00022692"/>
    </source>
</evidence>
<reference evidence="8 9" key="1">
    <citation type="submission" date="2023-07" db="EMBL/GenBank/DDBJ databases">
        <title>Description of novel actinomycetes strains, isolated from tidal flat sediment.</title>
        <authorList>
            <person name="Lu C."/>
        </authorList>
    </citation>
    <scope>NUCLEOTIDE SEQUENCE [LARGE SCALE GENOMIC DNA]</scope>
    <source>
        <strain evidence="8 9">SYSU T00b441</strain>
    </source>
</reference>
<feature type="transmembrane region" description="Helical" evidence="7">
    <location>
        <begin position="54"/>
        <end position="79"/>
    </location>
</feature>
<dbReference type="PANTHER" id="PTHR30250">
    <property type="entry name" value="PST FAMILY PREDICTED COLANIC ACID TRANSPORTER"/>
    <property type="match status" value="1"/>
</dbReference>
<feature type="transmembrane region" description="Helical" evidence="7">
    <location>
        <begin position="273"/>
        <end position="293"/>
    </location>
</feature>
<dbReference type="EMBL" id="JAUQYP010000002">
    <property type="protein sequence ID" value="MDO8108496.1"/>
    <property type="molecule type" value="Genomic_DNA"/>
</dbReference>
<feature type="transmembrane region" description="Helical" evidence="7">
    <location>
        <begin position="378"/>
        <end position="399"/>
    </location>
</feature>
<evidence type="ECO:0000256" key="6">
    <source>
        <dbReference type="ARBA" id="ARBA00023136"/>
    </source>
</evidence>
<dbReference type="Pfam" id="PF13440">
    <property type="entry name" value="Polysacc_synt_3"/>
    <property type="match status" value="1"/>
</dbReference>
<dbReference type="InterPro" id="IPR050833">
    <property type="entry name" value="Poly_Biosynth_Transport"/>
</dbReference>
<organism evidence="8 9">
    <name type="scientific">Actinotalea lenta</name>
    <dbReference type="NCBI Taxonomy" id="3064654"/>
    <lineage>
        <taxon>Bacteria</taxon>
        <taxon>Bacillati</taxon>
        <taxon>Actinomycetota</taxon>
        <taxon>Actinomycetes</taxon>
        <taxon>Micrococcales</taxon>
        <taxon>Cellulomonadaceae</taxon>
        <taxon>Actinotalea</taxon>
    </lineage>
</organism>
<evidence type="ECO:0000313" key="8">
    <source>
        <dbReference type="EMBL" id="MDO8108496.1"/>
    </source>
</evidence>
<dbReference type="PANTHER" id="PTHR30250:SF10">
    <property type="entry name" value="LIPOPOLYSACCHARIDE BIOSYNTHESIS PROTEIN WZXC"/>
    <property type="match status" value="1"/>
</dbReference>
<name>A0ABT9DC90_9CELL</name>
<accession>A0ABT9DC90</accession>
<evidence type="ECO:0000256" key="3">
    <source>
        <dbReference type="ARBA" id="ARBA00022475"/>
    </source>
</evidence>
<keyword evidence="3" id="KW-1003">Cell membrane</keyword>
<feature type="transmembrane region" description="Helical" evidence="7">
    <location>
        <begin position="232"/>
        <end position="258"/>
    </location>
</feature>
<feature type="transmembrane region" description="Helical" evidence="7">
    <location>
        <begin position="91"/>
        <end position="111"/>
    </location>
</feature>
<keyword evidence="5 7" id="KW-1133">Transmembrane helix</keyword>
<comment type="caution">
    <text evidence="8">The sequence shown here is derived from an EMBL/GenBank/DDBJ whole genome shotgun (WGS) entry which is preliminary data.</text>
</comment>
<comment type="subcellular location">
    <subcellularLocation>
        <location evidence="1">Cell membrane</location>
        <topology evidence="1">Multi-pass membrane protein</topology>
    </subcellularLocation>
</comment>
<feature type="transmembrane region" description="Helical" evidence="7">
    <location>
        <begin position="405"/>
        <end position="425"/>
    </location>
</feature>
<comment type="similarity">
    <text evidence="2">Belongs to the polysaccharide synthase family.</text>
</comment>
<dbReference type="RefSeq" id="WP_304602194.1">
    <property type="nucleotide sequence ID" value="NZ_JAUQYP010000002.1"/>
</dbReference>
<evidence type="ECO:0000256" key="7">
    <source>
        <dbReference type="SAM" id="Phobius"/>
    </source>
</evidence>
<evidence type="ECO:0000256" key="1">
    <source>
        <dbReference type="ARBA" id="ARBA00004651"/>
    </source>
</evidence>
<keyword evidence="9" id="KW-1185">Reference proteome</keyword>
<sequence>MTRSLLASGLSRTLGRLSHTRRGALTILSGTAAGQVLALISAPILSRLYSPANFGLFTVISSAVTVVGTVAALRFELAVPLPKDERDAQALVALGLGSTVLSLIVTGTLVATMGDRIAARFDEAGLMPWLWALPVISAFMGAYLLLNQLAIRHRRYSAIGRRNVLQSSAMVATQLGAGFLGLKTGGLVVGLGMGQATSAVSLVAGSQLFTAEGREGRTPARLRAMARRYRRFPLILAPSGLLNVMGLQLPVILIAYWYGSSVAGWMGLTQRVLSLPVMLVGTAMAQVYLGELARAAHDEPGRAHRLFVSASRRLFAVGAAAAVAVVALGPFLFGLVFGSEWRTSGQYAQALAVSLAAQLLAVPVSQTLIVFERQLLQLAWDAGRLVLIVSAVAATYFSGGSALHALWAYGVASAVAYSASWGMSYSTIRRNDRPRPAVPS</sequence>
<dbReference type="Proteomes" id="UP001232536">
    <property type="component" value="Unassembled WGS sequence"/>
</dbReference>
<feature type="transmembrane region" description="Helical" evidence="7">
    <location>
        <begin position="131"/>
        <end position="151"/>
    </location>
</feature>
<keyword evidence="6 7" id="KW-0472">Membrane</keyword>
<gene>
    <name evidence="8" type="ORF">Q6348_14965</name>
</gene>
<proteinExistence type="inferred from homology"/>
<evidence type="ECO:0000256" key="5">
    <source>
        <dbReference type="ARBA" id="ARBA00022989"/>
    </source>
</evidence>
<evidence type="ECO:0000313" key="9">
    <source>
        <dbReference type="Proteomes" id="UP001232536"/>
    </source>
</evidence>
<feature type="transmembrane region" description="Helical" evidence="7">
    <location>
        <begin position="350"/>
        <end position="371"/>
    </location>
</feature>
<keyword evidence="4 7" id="KW-0812">Transmembrane</keyword>
<evidence type="ECO:0000256" key="2">
    <source>
        <dbReference type="ARBA" id="ARBA00007430"/>
    </source>
</evidence>
<feature type="transmembrane region" description="Helical" evidence="7">
    <location>
        <begin position="314"/>
        <end position="338"/>
    </location>
</feature>